<dbReference type="Gene3D" id="3.90.550.10">
    <property type="entry name" value="Spore Coat Polysaccharide Biosynthesis Protein SpsA, Chain A"/>
    <property type="match status" value="1"/>
</dbReference>
<dbReference type="SUPFAM" id="SSF53448">
    <property type="entry name" value="Nucleotide-diphospho-sugar transferases"/>
    <property type="match status" value="1"/>
</dbReference>
<dbReference type="Pfam" id="PF12804">
    <property type="entry name" value="NTP_transf_3"/>
    <property type="match status" value="1"/>
</dbReference>
<dbReference type="SUPFAM" id="SSF53218">
    <property type="entry name" value="Molybdenum cofactor biosynthesis proteins"/>
    <property type="match status" value="1"/>
</dbReference>
<dbReference type="PANTHER" id="PTHR43777:SF1">
    <property type="entry name" value="MOLYBDENUM COFACTOR CYTIDYLYLTRANSFERASE"/>
    <property type="match status" value="1"/>
</dbReference>
<dbReference type="PIRSF" id="PIRSF036626">
    <property type="entry name" value="MPTBd_MobAlike"/>
    <property type="match status" value="1"/>
</dbReference>
<dbReference type="Gene3D" id="3.40.980.10">
    <property type="entry name" value="MoaB/Mog-like domain"/>
    <property type="match status" value="1"/>
</dbReference>
<evidence type="ECO:0000259" key="2">
    <source>
        <dbReference type="Pfam" id="PF12804"/>
    </source>
</evidence>
<dbReference type="GO" id="GO:0016779">
    <property type="term" value="F:nucleotidyltransferase activity"/>
    <property type="evidence" value="ECO:0007669"/>
    <property type="project" value="UniProtKB-ARBA"/>
</dbReference>
<dbReference type="RefSeq" id="WP_090878275.1">
    <property type="nucleotide sequence ID" value="NZ_FMXQ01000007.1"/>
</dbReference>
<dbReference type="CDD" id="cd03522">
    <property type="entry name" value="MoeA_like"/>
    <property type="match status" value="1"/>
</dbReference>
<protein>
    <submittedName>
        <fullName evidence="3">Molybdopterin molybdochelatase</fullName>
    </submittedName>
</protein>
<dbReference type="Proteomes" id="UP000199071">
    <property type="component" value="Unassembled WGS sequence"/>
</dbReference>
<evidence type="ECO:0000256" key="1">
    <source>
        <dbReference type="ARBA" id="ARBA00022842"/>
    </source>
</evidence>
<dbReference type="InterPro" id="IPR025877">
    <property type="entry name" value="MobA-like_NTP_Trfase"/>
</dbReference>
<dbReference type="InterPro" id="IPR029044">
    <property type="entry name" value="Nucleotide-diphossugar_trans"/>
</dbReference>
<proteinExistence type="predicted"/>
<evidence type="ECO:0000313" key="4">
    <source>
        <dbReference type="Proteomes" id="UP000199071"/>
    </source>
</evidence>
<accession>A0A1G6DJL7</accession>
<feature type="domain" description="MobA-like NTP transferase" evidence="2">
    <location>
        <begin position="346"/>
        <end position="508"/>
    </location>
</feature>
<reference evidence="3 4" key="1">
    <citation type="submission" date="2016-10" db="EMBL/GenBank/DDBJ databases">
        <authorList>
            <person name="de Groot N.N."/>
        </authorList>
    </citation>
    <scope>NUCLEOTIDE SEQUENCE [LARGE SCALE GENOMIC DNA]</scope>
    <source>
        <strain evidence="3 4">ATCC 35022</strain>
    </source>
</reference>
<dbReference type="InterPro" id="IPR036425">
    <property type="entry name" value="MoaB/Mog-like_dom_sf"/>
</dbReference>
<gene>
    <name evidence="3" type="ORF">SAMN02982931_03494</name>
</gene>
<dbReference type="EMBL" id="FMXQ01000007">
    <property type="protein sequence ID" value="SDB45301.1"/>
    <property type="molecule type" value="Genomic_DNA"/>
</dbReference>
<dbReference type="OrthoDB" id="9779263at2"/>
<dbReference type="InterPro" id="IPR012184">
    <property type="entry name" value="Bifunc_Mopterin-bd"/>
</dbReference>
<keyword evidence="4" id="KW-1185">Reference proteome</keyword>
<organism evidence="3 4">
    <name type="scientific">Bauldia litoralis</name>
    <dbReference type="NCBI Taxonomy" id="665467"/>
    <lineage>
        <taxon>Bacteria</taxon>
        <taxon>Pseudomonadati</taxon>
        <taxon>Pseudomonadota</taxon>
        <taxon>Alphaproteobacteria</taxon>
        <taxon>Hyphomicrobiales</taxon>
        <taxon>Kaistiaceae</taxon>
        <taxon>Bauldia</taxon>
    </lineage>
</organism>
<dbReference type="STRING" id="665467.SAMN02982931_03494"/>
<keyword evidence="1" id="KW-0460">Magnesium</keyword>
<dbReference type="CDD" id="cd04182">
    <property type="entry name" value="GT_2_like_f"/>
    <property type="match status" value="1"/>
</dbReference>
<dbReference type="PANTHER" id="PTHR43777">
    <property type="entry name" value="MOLYBDENUM COFACTOR CYTIDYLYLTRANSFERASE"/>
    <property type="match status" value="1"/>
</dbReference>
<sequence length="538" mass="55712">MKFGPVPVSGAVGAILAHSVRHDDGVLRKGTVLTEEAIRALVESGIADVVVATLEATDVHENPAAEALAKAIAGDGLRVEPPFTGRSNLYAETAGVLVVDRAAIDRLNRVDPAITVATRDAYGVVEPGRMVATVKIIPFAVPKARLDEALRIASGAVRVAPFRPLKVGLVATMLPSLKPTVMDKTRRLLEERLTTAGATLMDEKRVDHESGAVAAALDALAGEGAELMVVFGASATVDELDEVPAGIVAAGGRVLHFGMPVDPGNLLVLGEIGERPVIGAPGCARSPKENGFDWILNRLLAGLKVTPDDITGLGVGGLLMEIVSRPQPREGGEARPETEGAPRVAAVILAAGRSRRMGGPNKLVATVGGRPLVRIAAEAALASRAESVVVVTGHRPGEVETALGGLETRLVHNPDYAEGLSTSLKAGIAALPEDVDGAVVMLADMPGVDAQTIDQLIESFDPDSGALVVLPTFQGKRGNPVLWSKRLFPDLLTVEGDTGGRHLLGTHRDAVVEVETGRAVAVDVDTPEALAAVGGKPA</sequence>
<dbReference type="AlphaFoldDB" id="A0A1G6DJL7"/>
<evidence type="ECO:0000313" key="3">
    <source>
        <dbReference type="EMBL" id="SDB45301.1"/>
    </source>
</evidence>
<name>A0A1G6DJL7_9HYPH</name>